<proteinExistence type="predicted"/>
<gene>
    <name evidence="1" type="ORF">HCF1_41</name>
</gene>
<dbReference type="EMBL" id="MN545971">
    <property type="protein sequence ID" value="QGF21240.1"/>
    <property type="molecule type" value="Genomic_DNA"/>
</dbReference>
<accession>A0ABX6D4B0</accession>
<organism evidence="1 2">
    <name type="scientific">Citrobacter phage HCF1</name>
    <dbReference type="NCBI Taxonomy" id="2849700"/>
    <lineage>
        <taxon>Viruses</taxon>
        <taxon>Duplodnaviria</taxon>
        <taxon>Heunggongvirae</taxon>
        <taxon>Uroviricota</taxon>
        <taxon>Caudoviricetes</taxon>
        <taxon>Drexlerviridae</taxon>
        <taxon>Hicfunavirus</taxon>
        <taxon>Hicfunavirus HCF1</taxon>
    </lineage>
</organism>
<evidence type="ECO:0000313" key="1">
    <source>
        <dbReference type="EMBL" id="QGF21240.1"/>
    </source>
</evidence>
<keyword evidence="2" id="KW-1185">Reference proteome</keyword>
<dbReference type="InterPro" id="IPR010265">
    <property type="entry name" value="Phage_lambda_TipM"/>
</dbReference>
<protein>
    <submittedName>
        <fullName evidence="1">Tail fiber protein</fullName>
    </submittedName>
</protein>
<dbReference type="Pfam" id="PF05939">
    <property type="entry name" value="Phage_min_tail"/>
    <property type="match status" value="1"/>
</dbReference>
<evidence type="ECO:0000313" key="2">
    <source>
        <dbReference type="Proteomes" id="UP000397058"/>
    </source>
</evidence>
<dbReference type="Proteomes" id="UP000397058">
    <property type="component" value="Segment"/>
</dbReference>
<name>A0ABX6D4B0_9CAUD</name>
<sequence>MIDTFKWCTHLQSSGGGMVTENDIRTVSFGSGYEQVAISGFNTTRREFAIVYAGNDYRDVYSFLIEHVANPFIWRAPSGDLGLFIVKQNSITMTPVSATAQEIKATFREQFTSAGVPPISR</sequence>
<reference evidence="1 2" key="1">
    <citation type="submission" date="2019-10" db="EMBL/GenBank/DDBJ databases">
        <authorList>
            <person name="Kumar P."/>
            <person name="Meghvansi M.K."/>
            <person name="Kamboj D.V."/>
        </authorList>
    </citation>
    <scope>NUCLEOTIDE SEQUENCE [LARGE SCALE GENOMIC DNA]</scope>
</reference>